<sequence length="385" mass="39341">MVWQRAGSVTVQTNSNTVVGIGVDFAASSRNGDSFIGPDGFTYEVGNVASATVISIIPAYKGPSVSGGAYAIMPVQGYDKMLSDAFNNLNNQFGPKLAALGTTGNYDILPVSKGGTGRTTIGTSITADIATSLSDTTPGRLLPMGYGGLGAKDNMPYLGDVNPDGYRAGGEYLGNFLILGTRKVGVLIVHPGSNATFAGQEFLALDEDSKYFRTQSLSSWRAWKKLSGAGANTDITSLSGLTTALSVSQGGTGGKTQADARAGLGLGSAATATVGSATGNVMAVGAGGLLGVAIGIPQGTALSLVQKTQFSTTSSNADVPAAAPYSTLITIKYPEGFRQSELAANILDGSLYSRVTLANGATTPWRKIYDDTNTTRAADGTLKAI</sequence>
<dbReference type="EMBL" id="PHHD01000001">
    <property type="protein sequence ID" value="PKA74933.1"/>
    <property type="molecule type" value="Genomic_DNA"/>
</dbReference>
<protein>
    <submittedName>
        <fullName evidence="1">Uncharacterized protein</fullName>
    </submittedName>
</protein>
<evidence type="ECO:0000313" key="2">
    <source>
        <dbReference type="Proteomes" id="UP000232891"/>
    </source>
</evidence>
<dbReference type="RefSeq" id="WP_100831482.1">
    <property type="nucleotide sequence ID" value="NZ_PHHD01000001.1"/>
</dbReference>
<accession>A0ABX4QDP0</accession>
<organism evidence="1 2">
    <name type="scientific">Pseudomonas tolaasii NCPPB 2192</name>
    <dbReference type="NCBI Taxonomy" id="564423"/>
    <lineage>
        <taxon>Bacteria</taxon>
        <taxon>Pseudomonadati</taxon>
        <taxon>Pseudomonadota</taxon>
        <taxon>Gammaproteobacteria</taxon>
        <taxon>Pseudomonadales</taxon>
        <taxon>Pseudomonadaceae</taxon>
        <taxon>Pseudomonas</taxon>
    </lineage>
</organism>
<keyword evidence="2" id="KW-1185">Reference proteome</keyword>
<dbReference type="GeneID" id="55845051"/>
<comment type="caution">
    <text evidence="1">The sequence shown here is derived from an EMBL/GenBank/DDBJ whole genome shotgun (WGS) entry which is preliminary data.</text>
</comment>
<reference evidence="1 2" key="1">
    <citation type="submission" date="2017-11" db="EMBL/GenBank/DDBJ databases">
        <title>Genome sequencing of a diverse group of Pseudomonas species.</title>
        <authorList>
            <person name="Loper J."/>
        </authorList>
    </citation>
    <scope>NUCLEOTIDE SEQUENCE [LARGE SCALE GENOMIC DNA]</scope>
    <source>
        <strain evidence="1 2">NCPPB 2192</strain>
    </source>
</reference>
<proteinExistence type="predicted"/>
<evidence type="ECO:0000313" key="1">
    <source>
        <dbReference type="EMBL" id="PKA74933.1"/>
    </source>
</evidence>
<gene>
    <name evidence="1" type="ORF">ATI14_1784</name>
</gene>
<name>A0ABX4QDP0_PSETO</name>
<dbReference type="Proteomes" id="UP000232891">
    <property type="component" value="Unassembled WGS sequence"/>
</dbReference>